<dbReference type="EMBL" id="JAJSON010000008">
    <property type="protein sequence ID" value="MCG9970522.1"/>
    <property type="molecule type" value="Genomic_DNA"/>
</dbReference>
<accession>A0A9X1UUC6</accession>
<dbReference type="RefSeq" id="WP_240095912.1">
    <property type="nucleotide sequence ID" value="NZ_JAJSON010000008.1"/>
</dbReference>
<gene>
    <name evidence="3" type="ORF">LU635_02645</name>
</gene>
<dbReference type="NCBIfam" id="TIGR04183">
    <property type="entry name" value="Por_Secre_tail"/>
    <property type="match status" value="1"/>
</dbReference>
<dbReference type="Pfam" id="PF18962">
    <property type="entry name" value="Por_Secre_tail"/>
    <property type="match status" value="1"/>
</dbReference>
<keyword evidence="4" id="KW-1185">Reference proteome</keyword>
<dbReference type="Gene3D" id="2.60.40.10">
    <property type="entry name" value="Immunoglobulins"/>
    <property type="match status" value="1"/>
</dbReference>
<dbReference type="Gene3D" id="3.40.50.1820">
    <property type="entry name" value="alpha/beta hydrolase"/>
    <property type="match status" value="1"/>
</dbReference>
<evidence type="ECO:0000313" key="4">
    <source>
        <dbReference type="Proteomes" id="UP001139344"/>
    </source>
</evidence>
<dbReference type="Gene3D" id="2.60.40.4070">
    <property type="match status" value="1"/>
</dbReference>
<dbReference type="InterPro" id="IPR013783">
    <property type="entry name" value="Ig-like_fold"/>
</dbReference>
<protein>
    <submittedName>
        <fullName evidence="3">T9SS type A sorting domain-containing protein</fullName>
    </submittedName>
</protein>
<reference evidence="3" key="1">
    <citation type="submission" date="2021-12" db="EMBL/GenBank/DDBJ databases">
        <title>Description of Gramella crocea sp. nov., a new bacterium isolated from activated sludge.</title>
        <authorList>
            <person name="Zhang X."/>
        </authorList>
    </citation>
    <scope>NUCLEOTIDE SEQUENCE</scope>
    <source>
        <strain evidence="3">YB25</strain>
    </source>
</reference>
<dbReference type="Proteomes" id="UP001139344">
    <property type="component" value="Unassembled WGS sequence"/>
</dbReference>
<keyword evidence="1" id="KW-0732">Signal</keyword>
<feature type="domain" description="Secretion system C-terminal sorting" evidence="2">
    <location>
        <begin position="710"/>
        <end position="786"/>
    </location>
</feature>
<dbReference type="InterPro" id="IPR026444">
    <property type="entry name" value="Secre_tail"/>
</dbReference>
<proteinExistence type="predicted"/>
<name>A0A9X1UUC6_9FLAO</name>
<comment type="caution">
    <text evidence="3">The sequence shown here is derived from an EMBL/GenBank/DDBJ whole genome shotgun (WGS) entry which is preliminary data.</text>
</comment>
<dbReference type="InterPro" id="IPR029058">
    <property type="entry name" value="AB_hydrolase_fold"/>
</dbReference>
<evidence type="ECO:0000313" key="3">
    <source>
        <dbReference type="EMBL" id="MCG9970522.1"/>
    </source>
</evidence>
<sequence length="789" mass="87595">MMKTVFKPGHSIILLLILFQFSYLLGQENCSNDPPANTFAVHLPVKNTGITEVGFPVPPIWNDVTPRDETIYIPNGRPIYALIVSGYASNKYLDEMMLYNFARFLMDKGAYVHYAWWNNLLAPYMERPLHHNDSHPGNLVKDGLKFATLKAAAKKALPGEDYQFLEDAKIFLKEIREHNPNAIIIVAGHSMGGGAVVHLGSETNELIDILAPIDPVGNRNIPFSGESSLGTNPDFNWTRWRVSRDGFRGYRKTQNTGTILRPNCTPAGEWLIRPPVIGSNDPLCALSVYFDWDAPAIRFERNIINLHHRYQQEALFPFDFESSYRFGHSRPTGGISSQEAVVMLDAFTGISRNKDPGGWPIAPSISNTACCPAGEGVGWNFDGHGEIVGYRGPDLTVPLGVRLKTSPECGNGCTGLSWPARTGSILSGWSNGNGTLRKQKLMALESLPVNQVWPDRPYNPDLCKVSQGLISLYEEINKPPTAVAGEDQVVDCTGQDGALVTLDGSQSTDPDGDSLRYAWTGDFGTVYGEETEVLLPFGENCIELIITDLVGHIDRDWVVVEVLDTTGPELLVTLTPDYLWPPNHKMIDISATVEAEDLCGYVESITLYSIVSSDNASEIGSGNTTPDILGAEYGTEDLFFKLRAERSGKYTRRIYTVTYQATDNSGNSTLKSEDVVIEQPSFTNRLNQINREIPDIDLFEDNSQKKPAMIYPNPFSSYTTIDYNLNDRTMIKIAVYDMRGKEIDVLFNGIQKPGPKSITYNGAELPSGIYIFRISSNNETVIKRMVLRR</sequence>
<evidence type="ECO:0000256" key="1">
    <source>
        <dbReference type="ARBA" id="ARBA00022729"/>
    </source>
</evidence>
<organism evidence="3 4">
    <name type="scientific">Christiangramia crocea</name>
    <dbReference type="NCBI Taxonomy" id="2904124"/>
    <lineage>
        <taxon>Bacteria</taxon>
        <taxon>Pseudomonadati</taxon>
        <taxon>Bacteroidota</taxon>
        <taxon>Flavobacteriia</taxon>
        <taxon>Flavobacteriales</taxon>
        <taxon>Flavobacteriaceae</taxon>
        <taxon>Christiangramia</taxon>
    </lineage>
</organism>
<evidence type="ECO:0000259" key="2">
    <source>
        <dbReference type="Pfam" id="PF18962"/>
    </source>
</evidence>
<dbReference type="SUPFAM" id="SSF53474">
    <property type="entry name" value="alpha/beta-Hydrolases"/>
    <property type="match status" value="1"/>
</dbReference>
<dbReference type="AlphaFoldDB" id="A0A9X1UUC6"/>